<name>A0A9D2T2D8_9FIRM</name>
<dbReference type="AlphaFoldDB" id="A0A9D2T2D8"/>
<proteinExistence type="predicted"/>
<dbReference type="Proteomes" id="UP000823895">
    <property type="component" value="Unassembled WGS sequence"/>
</dbReference>
<organism evidence="1 2">
    <name type="scientific">Candidatus Mediterraneibacter gallistercoris</name>
    <dbReference type="NCBI Taxonomy" id="2838671"/>
    <lineage>
        <taxon>Bacteria</taxon>
        <taxon>Bacillati</taxon>
        <taxon>Bacillota</taxon>
        <taxon>Clostridia</taxon>
        <taxon>Lachnospirales</taxon>
        <taxon>Lachnospiraceae</taxon>
        <taxon>Mediterraneibacter</taxon>
    </lineage>
</organism>
<reference evidence="1" key="2">
    <citation type="submission" date="2021-04" db="EMBL/GenBank/DDBJ databases">
        <authorList>
            <person name="Gilroy R."/>
        </authorList>
    </citation>
    <scope>NUCLEOTIDE SEQUENCE</scope>
    <source>
        <strain evidence="1">CHK165-2605</strain>
    </source>
</reference>
<dbReference type="EMBL" id="DWWI01000203">
    <property type="protein sequence ID" value="HJC43962.1"/>
    <property type="molecule type" value="Genomic_DNA"/>
</dbReference>
<reference evidence="1" key="1">
    <citation type="journal article" date="2021" name="PeerJ">
        <title>Extensive microbial diversity within the chicken gut microbiome revealed by metagenomics and culture.</title>
        <authorList>
            <person name="Gilroy R."/>
            <person name="Ravi A."/>
            <person name="Getino M."/>
            <person name="Pursley I."/>
            <person name="Horton D.L."/>
            <person name="Alikhan N.F."/>
            <person name="Baker D."/>
            <person name="Gharbi K."/>
            <person name="Hall N."/>
            <person name="Watson M."/>
            <person name="Adriaenssens E.M."/>
            <person name="Foster-Nyarko E."/>
            <person name="Jarju S."/>
            <person name="Secka A."/>
            <person name="Antonio M."/>
            <person name="Oren A."/>
            <person name="Chaudhuri R.R."/>
            <person name="La Ragione R."/>
            <person name="Hildebrand F."/>
            <person name="Pallen M.J."/>
        </authorList>
    </citation>
    <scope>NUCLEOTIDE SEQUENCE</scope>
    <source>
        <strain evidence="1">CHK165-2605</strain>
    </source>
</reference>
<evidence type="ECO:0000313" key="2">
    <source>
        <dbReference type="Proteomes" id="UP000823895"/>
    </source>
</evidence>
<evidence type="ECO:0000313" key="1">
    <source>
        <dbReference type="EMBL" id="HJC43962.1"/>
    </source>
</evidence>
<accession>A0A9D2T2D8</accession>
<comment type="caution">
    <text evidence="1">The sequence shown here is derived from an EMBL/GenBank/DDBJ whole genome shotgun (WGS) entry which is preliminary data.</text>
</comment>
<gene>
    <name evidence="1" type="ORF">H9756_09870</name>
</gene>
<sequence length="146" mass="16515">MKKKMWREPSVEVQEFVPNEYVAACWGVACAVDAANEVEKHWMLNRWESNYENGQTHRTPNCGTLTNQWVIDDNDDGTVDRMIETGTDGLGNLTCTLYTDATYKRQASFSGVTTGSYIYWTTSSGNRTWHHQGTVIGTDDSHPNRS</sequence>
<protein>
    <submittedName>
        <fullName evidence="1">Uncharacterized protein</fullName>
    </submittedName>
</protein>